<keyword evidence="4" id="KW-1003">Cell membrane</keyword>
<comment type="cofactor">
    <cofactor evidence="1">
        <name>heme b</name>
        <dbReference type="ChEBI" id="CHEBI:60344"/>
    </cofactor>
</comment>
<keyword evidence="7" id="KW-0479">Metal-binding</keyword>
<comment type="similarity">
    <text evidence="12">Belongs to the cytochrome b561 family.</text>
</comment>
<feature type="transmembrane region" description="Helical" evidence="13">
    <location>
        <begin position="12"/>
        <end position="32"/>
    </location>
</feature>
<evidence type="ECO:0000256" key="7">
    <source>
        <dbReference type="ARBA" id="ARBA00022723"/>
    </source>
</evidence>
<evidence type="ECO:0000256" key="11">
    <source>
        <dbReference type="ARBA" id="ARBA00023136"/>
    </source>
</evidence>
<evidence type="ECO:0000256" key="6">
    <source>
        <dbReference type="ARBA" id="ARBA00022692"/>
    </source>
</evidence>
<dbReference type="GO" id="GO:0046872">
    <property type="term" value="F:metal ion binding"/>
    <property type="evidence" value="ECO:0007669"/>
    <property type="project" value="UniProtKB-KW"/>
</dbReference>
<dbReference type="OrthoDB" id="1247465at2"/>
<organism evidence="15 16">
    <name type="scientific">Chromatium okenii</name>
    <dbReference type="NCBI Taxonomy" id="61644"/>
    <lineage>
        <taxon>Bacteria</taxon>
        <taxon>Pseudomonadati</taxon>
        <taxon>Pseudomonadota</taxon>
        <taxon>Gammaproteobacteria</taxon>
        <taxon>Chromatiales</taxon>
        <taxon>Chromatiaceae</taxon>
        <taxon>Chromatium</taxon>
    </lineage>
</organism>
<evidence type="ECO:0000256" key="1">
    <source>
        <dbReference type="ARBA" id="ARBA00001970"/>
    </source>
</evidence>
<proteinExistence type="inferred from homology"/>
<dbReference type="Proteomes" id="UP000239936">
    <property type="component" value="Unassembled WGS sequence"/>
</dbReference>
<feature type="transmembrane region" description="Helical" evidence="13">
    <location>
        <begin position="52"/>
        <end position="70"/>
    </location>
</feature>
<comment type="caution">
    <text evidence="15">The sequence shown here is derived from an EMBL/GenBank/DDBJ whole genome shotgun (WGS) entry which is preliminary data.</text>
</comment>
<keyword evidence="5" id="KW-0349">Heme</keyword>
<evidence type="ECO:0000256" key="13">
    <source>
        <dbReference type="SAM" id="Phobius"/>
    </source>
</evidence>
<dbReference type="PANTHER" id="PTHR30529:SF1">
    <property type="entry name" value="CYTOCHROME B561 HOMOLOG 2"/>
    <property type="match status" value="1"/>
</dbReference>
<keyword evidence="9 13" id="KW-1133">Transmembrane helix</keyword>
<dbReference type="EMBL" id="PPGH01000013">
    <property type="protein sequence ID" value="PQJ97412.1"/>
    <property type="molecule type" value="Genomic_DNA"/>
</dbReference>
<evidence type="ECO:0000256" key="12">
    <source>
        <dbReference type="ARBA" id="ARBA00037975"/>
    </source>
</evidence>
<gene>
    <name evidence="15" type="ORF">CXB77_02540</name>
</gene>
<evidence type="ECO:0000256" key="9">
    <source>
        <dbReference type="ARBA" id="ARBA00022989"/>
    </source>
</evidence>
<keyword evidence="11 13" id="KW-0472">Membrane</keyword>
<dbReference type="GO" id="GO:0009055">
    <property type="term" value="F:electron transfer activity"/>
    <property type="evidence" value="ECO:0007669"/>
    <property type="project" value="InterPro"/>
</dbReference>
<evidence type="ECO:0000256" key="4">
    <source>
        <dbReference type="ARBA" id="ARBA00022475"/>
    </source>
</evidence>
<keyword evidence="8" id="KW-0249">Electron transport</keyword>
<evidence type="ECO:0000256" key="10">
    <source>
        <dbReference type="ARBA" id="ARBA00023004"/>
    </source>
</evidence>
<dbReference type="InterPro" id="IPR016174">
    <property type="entry name" value="Di-haem_cyt_TM"/>
</dbReference>
<comment type="subcellular location">
    <subcellularLocation>
        <location evidence="2">Cell membrane</location>
        <topology evidence="2">Multi-pass membrane protein</topology>
    </subcellularLocation>
</comment>
<reference evidence="15 16" key="1">
    <citation type="submission" date="2018-01" db="EMBL/GenBank/DDBJ databases">
        <title>The complete genome sequence of Chromatium okenii LaCa, a purple sulfur bacterium with a turbulent life.</title>
        <authorList>
            <person name="Luedin S.M."/>
            <person name="Liechti N."/>
            <person name="Storelli N."/>
            <person name="Danza F."/>
            <person name="Wittwer M."/>
            <person name="Pothier J.F."/>
            <person name="Tonolla M.A."/>
        </authorList>
    </citation>
    <scope>NUCLEOTIDE SEQUENCE [LARGE SCALE GENOMIC DNA]</scope>
    <source>
        <strain evidence="15 16">LaCa</strain>
    </source>
</reference>
<keyword evidence="10" id="KW-0408">Iron</keyword>
<keyword evidence="16" id="KW-1185">Reference proteome</keyword>
<dbReference type="InterPro" id="IPR052168">
    <property type="entry name" value="Cytochrome_b561_oxidase"/>
</dbReference>
<evidence type="ECO:0000256" key="8">
    <source>
        <dbReference type="ARBA" id="ARBA00022982"/>
    </source>
</evidence>
<dbReference type="Pfam" id="PF01292">
    <property type="entry name" value="Ni_hydr_CYTB"/>
    <property type="match status" value="1"/>
</dbReference>
<feature type="domain" description="Cytochrome b561 bacterial/Ni-hydrogenase" evidence="14">
    <location>
        <begin position="3"/>
        <end position="177"/>
    </location>
</feature>
<evidence type="ECO:0000256" key="5">
    <source>
        <dbReference type="ARBA" id="ARBA00022617"/>
    </source>
</evidence>
<keyword evidence="6 13" id="KW-0812">Transmembrane</keyword>
<dbReference type="AlphaFoldDB" id="A0A2S7XVH5"/>
<dbReference type="InterPro" id="IPR011577">
    <property type="entry name" value="Cyt_b561_bac/Ni-Hgenase"/>
</dbReference>
<dbReference type="RefSeq" id="WP_105072671.1">
    <property type="nucleotide sequence ID" value="NZ_PPGH01000013.1"/>
</dbReference>
<sequence>MERYSLLQRLLHWIIALMVFGLLAVGLTFMALEDEGMKSVFGEEITATLFKVHMTFGILLLVLMIVRIMLRFMQPTPAYNPPLVGIEALIGKGIHLLLYILLIGLPIGGWLATSAENMPVQFFNMTLPSLLAPNPELAHTLFEFHGLGGVAVLLLVLVHVAAALKHWLIMKDNMMNRISLP</sequence>
<dbReference type="SUPFAM" id="SSF81342">
    <property type="entry name" value="Transmembrane di-heme cytochromes"/>
    <property type="match status" value="1"/>
</dbReference>
<dbReference type="GO" id="GO:0020037">
    <property type="term" value="F:heme binding"/>
    <property type="evidence" value="ECO:0007669"/>
    <property type="project" value="TreeGrafter"/>
</dbReference>
<protein>
    <submittedName>
        <fullName evidence="15">Cytochrome B</fullName>
    </submittedName>
</protein>
<feature type="transmembrane region" description="Helical" evidence="13">
    <location>
        <begin position="144"/>
        <end position="168"/>
    </location>
</feature>
<accession>A0A2S7XVH5</accession>
<dbReference type="GO" id="GO:0005886">
    <property type="term" value="C:plasma membrane"/>
    <property type="evidence" value="ECO:0007669"/>
    <property type="project" value="UniProtKB-SubCell"/>
</dbReference>
<name>A0A2S7XVH5_9GAMM</name>
<dbReference type="Gene3D" id="1.20.950.20">
    <property type="entry name" value="Transmembrane di-heme cytochromes, Chain C"/>
    <property type="match status" value="1"/>
</dbReference>
<feature type="transmembrane region" description="Helical" evidence="13">
    <location>
        <begin position="96"/>
        <end position="115"/>
    </location>
</feature>
<evidence type="ECO:0000259" key="14">
    <source>
        <dbReference type="Pfam" id="PF01292"/>
    </source>
</evidence>
<dbReference type="PANTHER" id="PTHR30529">
    <property type="entry name" value="CYTOCHROME B561"/>
    <property type="match status" value="1"/>
</dbReference>
<dbReference type="GO" id="GO:0022904">
    <property type="term" value="P:respiratory electron transport chain"/>
    <property type="evidence" value="ECO:0007669"/>
    <property type="project" value="InterPro"/>
</dbReference>
<evidence type="ECO:0000256" key="2">
    <source>
        <dbReference type="ARBA" id="ARBA00004651"/>
    </source>
</evidence>
<evidence type="ECO:0000313" key="16">
    <source>
        <dbReference type="Proteomes" id="UP000239936"/>
    </source>
</evidence>
<evidence type="ECO:0000256" key="3">
    <source>
        <dbReference type="ARBA" id="ARBA00022448"/>
    </source>
</evidence>
<keyword evidence="3" id="KW-0813">Transport</keyword>
<evidence type="ECO:0000313" key="15">
    <source>
        <dbReference type="EMBL" id="PQJ97412.1"/>
    </source>
</evidence>